<feature type="transmembrane region" description="Helical" evidence="5">
    <location>
        <begin position="235"/>
        <end position="255"/>
    </location>
</feature>
<feature type="domain" description="NADH:quinone oxidoreductase/Mrp antiporter transmembrane" evidence="7">
    <location>
        <begin position="118"/>
        <end position="407"/>
    </location>
</feature>
<evidence type="ECO:0000256" key="3">
    <source>
        <dbReference type="ARBA" id="ARBA00022989"/>
    </source>
</evidence>
<comment type="subunit">
    <text evidence="5">NDH-1 is composed of 14 different subunits. Subunits NuoA, H, J, K, L, M, N constitute the membrane sector of the complex.</text>
</comment>
<accession>A0A8B2NCQ7</accession>
<keyword evidence="5" id="KW-0813">Transport</keyword>
<proteinExistence type="inferred from homology"/>
<feature type="transmembrane region" description="Helical" evidence="5">
    <location>
        <begin position="71"/>
        <end position="94"/>
    </location>
</feature>
<dbReference type="GO" id="GO:0008137">
    <property type="term" value="F:NADH dehydrogenase (ubiquinone) activity"/>
    <property type="evidence" value="ECO:0007669"/>
    <property type="project" value="InterPro"/>
</dbReference>
<feature type="transmembrane region" description="Helical" evidence="5">
    <location>
        <begin position="267"/>
        <end position="285"/>
    </location>
</feature>
<dbReference type="OrthoDB" id="9768329at2"/>
<evidence type="ECO:0000259" key="7">
    <source>
        <dbReference type="Pfam" id="PF00361"/>
    </source>
</evidence>
<evidence type="ECO:0000313" key="9">
    <source>
        <dbReference type="Proteomes" id="UP000249590"/>
    </source>
</evidence>
<comment type="function">
    <text evidence="5">NDH-1 shuttles electrons from NADH, via FMN and iron-sulfur (Fe-S) centers, to quinones in the respiratory chain. The immediate electron acceptor for the enzyme in this species is believed to be ubiquinone. Couples the redox reaction to proton translocation (for every two electrons transferred, four hydrogen ions are translocated across the cytoplasmic membrane), and thus conserves the redox energy in a proton gradient.</text>
</comment>
<feature type="transmembrane region" description="Helical" evidence="5">
    <location>
        <begin position="292"/>
        <end position="311"/>
    </location>
</feature>
<evidence type="ECO:0000256" key="2">
    <source>
        <dbReference type="ARBA" id="ARBA00022692"/>
    </source>
</evidence>
<keyword evidence="5" id="KW-0874">Quinone</keyword>
<evidence type="ECO:0000313" key="8">
    <source>
        <dbReference type="EMBL" id="RAH96229.1"/>
    </source>
</evidence>
<dbReference type="PANTHER" id="PTHR22773">
    <property type="entry name" value="NADH DEHYDROGENASE"/>
    <property type="match status" value="1"/>
</dbReference>
<evidence type="ECO:0000256" key="6">
    <source>
        <dbReference type="RuleBase" id="RU000320"/>
    </source>
</evidence>
<dbReference type="EMBL" id="QHHQ01000015">
    <property type="protein sequence ID" value="RAH96229.1"/>
    <property type="molecule type" value="Genomic_DNA"/>
</dbReference>
<keyword evidence="5" id="KW-0830">Ubiquinone</keyword>
<keyword evidence="5" id="KW-1003">Cell membrane</keyword>
<feature type="transmembrane region" description="Helical" evidence="5">
    <location>
        <begin position="360"/>
        <end position="383"/>
    </location>
</feature>
<dbReference type="Pfam" id="PF00361">
    <property type="entry name" value="Proton_antipo_M"/>
    <property type="match status" value="1"/>
</dbReference>
<dbReference type="GO" id="GO:0005886">
    <property type="term" value="C:plasma membrane"/>
    <property type="evidence" value="ECO:0007669"/>
    <property type="project" value="UniProtKB-SubCell"/>
</dbReference>
<dbReference type="InterPro" id="IPR001750">
    <property type="entry name" value="ND/Mrp_TM"/>
</dbReference>
<dbReference type="RefSeq" id="WP_111352606.1">
    <property type="nucleotide sequence ID" value="NZ_QHHQ01000015.1"/>
</dbReference>
<evidence type="ECO:0000256" key="5">
    <source>
        <dbReference type="HAMAP-Rule" id="MF_00445"/>
    </source>
</evidence>
<dbReference type="GO" id="GO:0012505">
    <property type="term" value="C:endomembrane system"/>
    <property type="evidence" value="ECO:0007669"/>
    <property type="project" value="UniProtKB-SubCell"/>
</dbReference>
<dbReference type="EC" id="7.1.1.-" evidence="5"/>
<dbReference type="GO" id="GO:0042773">
    <property type="term" value="P:ATP synthesis coupled electron transport"/>
    <property type="evidence" value="ECO:0007669"/>
    <property type="project" value="InterPro"/>
</dbReference>
<keyword evidence="2 5" id="KW-0812">Transmembrane</keyword>
<keyword evidence="3 5" id="KW-1133">Transmembrane helix</keyword>
<gene>
    <name evidence="5" type="primary">nuoN</name>
    <name evidence="8" type="ORF">DLJ53_33150</name>
</gene>
<feature type="transmembrane region" description="Helical" evidence="5">
    <location>
        <begin position="198"/>
        <end position="223"/>
    </location>
</feature>
<keyword evidence="4 5" id="KW-0472">Membrane</keyword>
<feature type="transmembrane region" description="Helical" evidence="5">
    <location>
        <begin position="124"/>
        <end position="143"/>
    </location>
</feature>
<dbReference type="AlphaFoldDB" id="A0A8B2NCQ7"/>
<sequence length="469" mass="47551">MPVGDLAPEIAVLLTAAAALLFASFVSRSWHWFSAVIALSGLTVAAILLAQQVGRTGTTFSGTWAIDGASVWARFAILGASGLCIMISPGWFATDRRHGEVYTMFLLSTLGAMALAGAADLLQLVVAVLLSSVTGYTLAAYHRGWAISVEAGMKYFLVGALANAVLVTGVVLVTGMAGATGYEPLASAFAAGLEASPLLLAGLAMVVVGIAYKLGAVPAHAWVPDVAEGAPVPAAAFLTIVPKIGAAVALARLVAVVPPDALPIRSLVAILAAATMTLGNLAALWQDDVRRLIGWSSVSQAGYVMMAVAVIGLDAGAVHALLAMVGAYALANLAAFAVVADLRGRTALVDYRGLFAARPLDALVLTLAFLSLVGIPPTVGFFGKFTVFSVTIGAGYGWLTLVAAVNTAVSLAYYGRVLKHAAFEEPAGTMARLDSATLTGVVASGAAIVALGLAAGPVLGGLVDATLLP</sequence>
<feature type="transmembrane region" description="Helical" evidence="5">
    <location>
        <begin position="155"/>
        <end position="178"/>
    </location>
</feature>
<keyword evidence="5" id="KW-1278">Translocase</keyword>
<comment type="caution">
    <text evidence="8">The sequence shown here is derived from an EMBL/GenBank/DDBJ whole genome shotgun (WGS) entry which is preliminary data.</text>
</comment>
<dbReference type="Proteomes" id="UP000249590">
    <property type="component" value="Unassembled WGS sequence"/>
</dbReference>
<feature type="transmembrane region" description="Helical" evidence="5">
    <location>
        <begin position="6"/>
        <end position="25"/>
    </location>
</feature>
<name>A0A8B2NCQ7_9HYPH</name>
<comment type="similarity">
    <text evidence="5">Belongs to the complex I subunit 2 family.</text>
</comment>
<dbReference type="InterPro" id="IPR010096">
    <property type="entry name" value="NADH-Q_OxRdtase_suN/2"/>
</dbReference>
<feature type="transmembrane region" description="Helical" evidence="5">
    <location>
        <begin position="436"/>
        <end position="459"/>
    </location>
</feature>
<dbReference type="GO" id="GO:0050136">
    <property type="term" value="F:NADH dehydrogenase (quinone) (non-electrogenic) activity"/>
    <property type="evidence" value="ECO:0007669"/>
    <property type="project" value="UniProtKB-UniRule"/>
</dbReference>
<evidence type="ECO:0000256" key="4">
    <source>
        <dbReference type="ARBA" id="ARBA00023136"/>
    </source>
</evidence>
<feature type="transmembrane region" description="Helical" evidence="5">
    <location>
        <begin position="395"/>
        <end position="415"/>
    </location>
</feature>
<organism evidence="8 9">
    <name type="scientific">Acuticoccus sediminis</name>
    <dbReference type="NCBI Taxonomy" id="2184697"/>
    <lineage>
        <taxon>Bacteria</taxon>
        <taxon>Pseudomonadati</taxon>
        <taxon>Pseudomonadota</taxon>
        <taxon>Alphaproteobacteria</taxon>
        <taxon>Hyphomicrobiales</taxon>
        <taxon>Amorphaceae</taxon>
        <taxon>Acuticoccus</taxon>
    </lineage>
</organism>
<feature type="transmembrane region" description="Helical" evidence="5">
    <location>
        <begin position="101"/>
        <end position="118"/>
    </location>
</feature>
<dbReference type="HAMAP" id="MF_00445">
    <property type="entry name" value="NDH1_NuoN_1"/>
    <property type="match status" value="1"/>
</dbReference>
<feature type="transmembrane region" description="Helical" evidence="5">
    <location>
        <begin position="317"/>
        <end position="339"/>
    </location>
</feature>
<keyword evidence="9" id="KW-1185">Reference proteome</keyword>
<feature type="transmembrane region" description="Helical" evidence="5">
    <location>
        <begin position="32"/>
        <end position="51"/>
    </location>
</feature>
<evidence type="ECO:0000256" key="1">
    <source>
        <dbReference type="ARBA" id="ARBA00004127"/>
    </source>
</evidence>
<reference evidence="8 9" key="1">
    <citation type="submission" date="2018-05" db="EMBL/GenBank/DDBJ databases">
        <title>Acuticoccus sediminis sp. nov., isolated from deep-sea sediment of Indian Ocean.</title>
        <authorList>
            <person name="Liu X."/>
            <person name="Lai Q."/>
            <person name="Du Y."/>
            <person name="Sun F."/>
            <person name="Zhang X."/>
            <person name="Wang S."/>
            <person name="Shao Z."/>
        </authorList>
    </citation>
    <scope>NUCLEOTIDE SEQUENCE [LARGE SCALE GENOMIC DNA]</scope>
    <source>
        <strain evidence="8 9">PTG4-2</strain>
    </source>
</reference>
<protein>
    <recommendedName>
        <fullName evidence="5">NADH-quinone oxidoreductase subunit N</fullName>
        <ecNumber evidence="5">7.1.1.-</ecNumber>
    </recommendedName>
    <alternativeName>
        <fullName evidence="5">NADH dehydrogenase I subunit N</fullName>
    </alternativeName>
    <alternativeName>
        <fullName evidence="5">NDH-1 subunit N</fullName>
    </alternativeName>
</protein>
<dbReference type="GO" id="GO:0048038">
    <property type="term" value="F:quinone binding"/>
    <property type="evidence" value="ECO:0007669"/>
    <property type="project" value="UniProtKB-KW"/>
</dbReference>
<comment type="catalytic activity">
    <reaction evidence="5">
        <text>a quinone + NADH + 5 H(+)(in) = a quinol + NAD(+) + 4 H(+)(out)</text>
        <dbReference type="Rhea" id="RHEA:57888"/>
        <dbReference type="ChEBI" id="CHEBI:15378"/>
        <dbReference type="ChEBI" id="CHEBI:24646"/>
        <dbReference type="ChEBI" id="CHEBI:57540"/>
        <dbReference type="ChEBI" id="CHEBI:57945"/>
        <dbReference type="ChEBI" id="CHEBI:132124"/>
    </reaction>
</comment>
<keyword evidence="5" id="KW-0520">NAD</keyword>
<comment type="subcellular location">
    <subcellularLocation>
        <location evidence="5">Cell membrane</location>
        <topology evidence="5">Multi-pass membrane protein</topology>
    </subcellularLocation>
    <subcellularLocation>
        <location evidence="1">Endomembrane system</location>
        <topology evidence="1">Multi-pass membrane protein</topology>
    </subcellularLocation>
    <subcellularLocation>
        <location evidence="6">Membrane</location>
        <topology evidence="6">Multi-pass membrane protein</topology>
    </subcellularLocation>
</comment>